<evidence type="ECO:0000256" key="3">
    <source>
        <dbReference type="ARBA" id="ARBA00023125"/>
    </source>
</evidence>
<evidence type="ECO:0000313" key="9">
    <source>
        <dbReference type="Proteomes" id="UP000323000"/>
    </source>
</evidence>
<name>A0A5C7I0P1_9ROSI</name>
<comment type="caution">
    <text evidence="8">The sequence shown here is derived from an EMBL/GenBank/DDBJ whole genome shotgun (WGS) entry which is preliminary data.</text>
</comment>
<gene>
    <name evidence="8" type="ORF">EZV62_009831</name>
</gene>
<dbReference type="SUPFAM" id="SSF101941">
    <property type="entry name" value="NAC domain"/>
    <property type="match status" value="1"/>
</dbReference>
<keyword evidence="4" id="KW-0804">Transcription</keyword>
<evidence type="ECO:0000259" key="7">
    <source>
        <dbReference type="PROSITE" id="PS51005"/>
    </source>
</evidence>
<dbReference type="AlphaFoldDB" id="A0A5C7I0P1"/>
<dbReference type="GO" id="GO:0005634">
    <property type="term" value="C:nucleus"/>
    <property type="evidence" value="ECO:0007669"/>
    <property type="project" value="UniProtKB-SubCell"/>
</dbReference>
<dbReference type="Pfam" id="PF02365">
    <property type="entry name" value="NAM"/>
    <property type="match status" value="1"/>
</dbReference>
<feature type="domain" description="NAC" evidence="7">
    <location>
        <begin position="7"/>
        <end position="163"/>
    </location>
</feature>
<reference evidence="9" key="1">
    <citation type="journal article" date="2019" name="Gigascience">
        <title>De novo genome assembly of the endangered Acer yangbiense, a plant species with extremely small populations endemic to Yunnan Province, China.</title>
        <authorList>
            <person name="Yang J."/>
            <person name="Wariss H.M."/>
            <person name="Tao L."/>
            <person name="Zhang R."/>
            <person name="Yun Q."/>
            <person name="Hollingsworth P."/>
            <person name="Dao Z."/>
            <person name="Luo G."/>
            <person name="Guo H."/>
            <person name="Ma Y."/>
            <person name="Sun W."/>
        </authorList>
    </citation>
    <scope>NUCLEOTIDE SEQUENCE [LARGE SCALE GENOMIC DNA]</scope>
    <source>
        <strain evidence="9">cv. Malutang</strain>
    </source>
</reference>
<dbReference type="InterPro" id="IPR003441">
    <property type="entry name" value="NAC-dom"/>
</dbReference>
<dbReference type="Proteomes" id="UP000323000">
    <property type="component" value="Chromosome 4"/>
</dbReference>
<evidence type="ECO:0000313" key="8">
    <source>
        <dbReference type="EMBL" id="TXG62837.1"/>
    </source>
</evidence>
<evidence type="ECO:0000256" key="4">
    <source>
        <dbReference type="ARBA" id="ARBA00023163"/>
    </source>
</evidence>
<keyword evidence="5" id="KW-0539">Nucleus</keyword>
<proteinExistence type="predicted"/>
<feature type="region of interest" description="Disordered" evidence="6">
    <location>
        <begin position="421"/>
        <end position="449"/>
    </location>
</feature>
<accession>A0A5C7I0P1</accession>
<keyword evidence="2" id="KW-0805">Transcription regulation</keyword>
<dbReference type="PANTHER" id="PTHR31989">
    <property type="entry name" value="NAC DOMAIN-CONTAINING PROTEIN 82-RELATED"/>
    <property type="match status" value="1"/>
</dbReference>
<sequence>MAASFRIPMGYRFQPTDEELVTYFLFNKIFAETDDPFSDIEKFSVREGDLYGSQDPCDIWNLYGGDNLEDGKPLYLFTRLKKVSSNGSRISRRVGSGTWAGEDSGDTITSQNYVVGVKKRFRYENKKSPDNGAWIMHEFAVDPTLLRQHQKPDDIVLCRMKKNPVAEKKKKRKLQQVLNSESCMSSKRSKLVEPQPVPISVQQYQQQAEFNSHTGSNILQSETEVVDSRLMFDPDHELLFSLEEEDSRLMFSLEQLLESDNISDDEPCMCSKLVEPPPVPISVQQYQQEAEMKKSHTGSNILPSETEVVDSRLMFDPDQELLFSLEEEDSRLMFSPEEEELLLNGTILEQLLESDNISDDEQCMWSMLVEPPPVPISVQQEAEFNSQHTGSNIETEPLGARSLEEEELLYSIELDQLLESDDEPKAAETQEISAAESSPSTIDPADTTSLMFDPQEFLLDGFEEEEFLLYSPDQLLQGV</sequence>
<evidence type="ECO:0000256" key="6">
    <source>
        <dbReference type="SAM" id="MobiDB-lite"/>
    </source>
</evidence>
<dbReference type="Gene3D" id="2.170.150.80">
    <property type="entry name" value="NAC domain"/>
    <property type="match status" value="1"/>
</dbReference>
<evidence type="ECO:0000256" key="1">
    <source>
        <dbReference type="ARBA" id="ARBA00004123"/>
    </source>
</evidence>
<protein>
    <recommendedName>
        <fullName evidence="7">NAC domain-containing protein</fullName>
    </recommendedName>
</protein>
<feature type="compositionally biased region" description="Polar residues" evidence="6">
    <location>
        <begin position="430"/>
        <end position="449"/>
    </location>
</feature>
<keyword evidence="9" id="KW-1185">Reference proteome</keyword>
<dbReference type="GO" id="GO:0006355">
    <property type="term" value="P:regulation of DNA-templated transcription"/>
    <property type="evidence" value="ECO:0007669"/>
    <property type="project" value="InterPro"/>
</dbReference>
<dbReference type="OrthoDB" id="1707398at2759"/>
<dbReference type="EMBL" id="VAHF01000004">
    <property type="protein sequence ID" value="TXG62837.1"/>
    <property type="molecule type" value="Genomic_DNA"/>
</dbReference>
<evidence type="ECO:0000256" key="2">
    <source>
        <dbReference type="ARBA" id="ARBA00023015"/>
    </source>
</evidence>
<comment type="subcellular location">
    <subcellularLocation>
        <location evidence="1">Nucleus</location>
    </subcellularLocation>
</comment>
<dbReference type="GO" id="GO:0003677">
    <property type="term" value="F:DNA binding"/>
    <property type="evidence" value="ECO:0007669"/>
    <property type="project" value="UniProtKB-KW"/>
</dbReference>
<keyword evidence="3" id="KW-0238">DNA-binding</keyword>
<evidence type="ECO:0000256" key="5">
    <source>
        <dbReference type="ARBA" id="ARBA00023242"/>
    </source>
</evidence>
<dbReference type="InterPro" id="IPR036093">
    <property type="entry name" value="NAC_dom_sf"/>
</dbReference>
<organism evidence="8 9">
    <name type="scientific">Acer yangbiense</name>
    <dbReference type="NCBI Taxonomy" id="1000413"/>
    <lineage>
        <taxon>Eukaryota</taxon>
        <taxon>Viridiplantae</taxon>
        <taxon>Streptophyta</taxon>
        <taxon>Embryophyta</taxon>
        <taxon>Tracheophyta</taxon>
        <taxon>Spermatophyta</taxon>
        <taxon>Magnoliopsida</taxon>
        <taxon>eudicotyledons</taxon>
        <taxon>Gunneridae</taxon>
        <taxon>Pentapetalae</taxon>
        <taxon>rosids</taxon>
        <taxon>malvids</taxon>
        <taxon>Sapindales</taxon>
        <taxon>Sapindaceae</taxon>
        <taxon>Hippocastanoideae</taxon>
        <taxon>Acereae</taxon>
        <taxon>Acer</taxon>
    </lineage>
</organism>
<dbReference type="PROSITE" id="PS51005">
    <property type="entry name" value="NAC"/>
    <property type="match status" value="1"/>
</dbReference>